<name>A0AAW1JUM6_POPJA</name>
<accession>A0AAW1JUM6</accession>
<feature type="region of interest" description="Disordered" evidence="1">
    <location>
        <begin position="1"/>
        <end position="244"/>
    </location>
</feature>
<dbReference type="Pfam" id="PF07530">
    <property type="entry name" value="PRE_C2HC"/>
    <property type="match status" value="1"/>
</dbReference>
<sequence>MYRTPPKASLQHSDAPLPDSPAEERADKSSMATRPQNTMGREDTPTPFCSGPSPKSESLTDEEILAQIKHLHSLLKKRRQNGSNRMLSADTSSDEERPSSGLSPLNMDTSFCSTSSLVRAMAPSTAKKRKGSSSPPSTPSRRIKVSALVHSPLGNRKTLTDGCLSSHQKTSIPKHGHKPGDDIDKIEVISQSEPTQTTNNIQSRRFPPLPSRPQRAQKSTTVPAQAIEKTRPDPPPAVSDAKIPPIVLRDKSRWSRVSSEIKRRGISFTKAQNIPDGIRIYPSSEADYRMLTKFFSDDQIPYHTYQLPSEKLLNVVLRGVPVEIEEKEIYDDLRERGFEPDSVIRMRRTRDKAPMPLVLVKISKDQKAIYHLDKGNATDVKNSGTPNSDVLQRGACAGDHEPGACERPKQVPATCANCGEEHPANYRGCARYPKSTLRTTRPTDSPADTTRARSRASPGLSQARPSRGSASSGVEDGGRSYSQAVTGLSRPQTQGSTSKFPKVRFSTGRSPRPPKDNPATDDSEDANVEILLDALQSLFIQIEKVTDVIKTILPRKRSRQS</sequence>
<keyword evidence="4" id="KW-1185">Reference proteome</keyword>
<dbReference type="InterPro" id="IPR006579">
    <property type="entry name" value="Pre_C2HC_dom"/>
</dbReference>
<dbReference type="PANTHER" id="PTHR33273">
    <property type="entry name" value="DOMAIN-CONTAINING PROTEIN, PUTATIVE-RELATED"/>
    <property type="match status" value="1"/>
</dbReference>
<feature type="compositionally biased region" description="Polar residues" evidence="1">
    <location>
        <begin position="189"/>
        <end position="203"/>
    </location>
</feature>
<dbReference type="Proteomes" id="UP001458880">
    <property type="component" value="Unassembled WGS sequence"/>
</dbReference>
<organism evidence="3 4">
    <name type="scientific">Popillia japonica</name>
    <name type="common">Japanese beetle</name>
    <dbReference type="NCBI Taxonomy" id="7064"/>
    <lineage>
        <taxon>Eukaryota</taxon>
        <taxon>Metazoa</taxon>
        <taxon>Ecdysozoa</taxon>
        <taxon>Arthropoda</taxon>
        <taxon>Hexapoda</taxon>
        <taxon>Insecta</taxon>
        <taxon>Pterygota</taxon>
        <taxon>Neoptera</taxon>
        <taxon>Endopterygota</taxon>
        <taxon>Coleoptera</taxon>
        <taxon>Polyphaga</taxon>
        <taxon>Scarabaeiformia</taxon>
        <taxon>Scarabaeidae</taxon>
        <taxon>Rutelinae</taxon>
        <taxon>Popillia</taxon>
    </lineage>
</organism>
<feature type="compositionally biased region" description="Polar residues" evidence="1">
    <location>
        <begin position="214"/>
        <end position="223"/>
    </location>
</feature>
<feature type="compositionally biased region" description="Polar residues" evidence="1">
    <location>
        <begin position="480"/>
        <end position="499"/>
    </location>
</feature>
<dbReference type="AlphaFoldDB" id="A0AAW1JUM6"/>
<feature type="compositionally biased region" description="Basic and acidic residues" evidence="1">
    <location>
        <begin position="178"/>
        <end position="187"/>
    </location>
</feature>
<comment type="caution">
    <text evidence="3">The sequence shown here is derived from an EMBL/GenBank/DDBJ whole genome shotgun (WGS) entry which is preliminary data.</text>
</comment>
<gene>
    <name evidence="3" type="ORF">QE152_g27413</name>
</gene>
<feature type="domain" description="Pre-C2HC" evidence="2">
    <location>
        <begin position="327"/>
        <end position="368"/>
    </location>
</feature>
<dbReference type="EMBL" id="JASPKY010000335">
    <property type="protein sequence ID" value="KAK9708159.1"/>
    <property type="molecule type" value="Genomic_DNA"/>
</dbReference>
<evidence type="ECO:0000313" key="4">
    <source>
        <dbReference type="Proteomes" id="UP001458880"/>
    </source>
</evidence>
<evidence type="ECO:0000313" key="3">
    <source>
        <dbReference type="EMBL" id="KAK9708159.1"/>
    </source>
</evidence>
<feature type="compositionally biased region" description="Polar residues" evidence="1">
    <location>
        <begin position="459"/>
        <end position="472"/>
    </location>
</feature>
<feature type="compositionally biased region" description="Polar residues" evidence="1">
    <location>
        <begin position="30"/>
        <end position="39"/>
    </location>
</feature>
<evidence type="ECO:0000259" key="2">
    <source>
        <dbReference type="Pfam" id="PF07530"/>
    </source>
</evidence>
<feature type="compositionally biased region" description="Polar residues" evidence="1">
    <location>
        <begin position="100"/>
        <end position="117"/>
    </location>
</feature>
<feature type="compositionally biased region" description="Polar residues" evidence="1">
    <location>
        <begin position="436"/>
        <end position="448"/>
    </location>
</feature>
<protein>
    <submittedName>
        <fullName evidence="3">Zinc finger associated protein</fullName>
    </submittedName>
</protein>
<feature type="compositionally biased region" description="Basic residues" evidence="1">
    <location>
        <begin position="69"/>
        <end position="80"/>
    </location>
</feature>
<feature type="region of interest" description="Disordered" evidence="1">
    <location>
        <begin position="433"/>
        <end position="525"/>
    </location>
</feature>
<feature type="compositionally biased region" description="Polar residues" evidence="1">
    <location>
        <begin position="81"/>
        <end position="91"/>
    </location>
</feature>
<reference evidence="3 4" key="1">
    <citation type="journal article" date="2024" name="BMC Genomics">
        <title>De novo assembly and annotation of Popillia japonica's genome with initial clues to its potential as an invasive pest.</title>
        <authorList>
            <person name="Cucini C."/>
            <person name="Boschi S."/>
            <person name="Funari R."/>
            <person name="Cardaioli E."/>
            <person name="Iannotti N."/>
            <person name="Marturano G."/>
            <person name="Paoli F."/>
            <person name="Bruttini M."/>
            <person name="Carapelli A."/>
            <person name="Frati F."/>
            <person name="Nardi F."/>
        </authorList>
    </citation>
    <scope>NUCLEOTIDE SEQUENCE [LARGE SCALE GENOMIC DNA]</scope>
    <source>
        <strain evidence="3">DMR45628</strain>
    </source>
</reference>
<dbReference type="PANTHER" id="PTHR33273:SF2">
    <property type="entry name" value="ENDONUCLEASE_EXONUCLEASE_PHOSPHATASE DOMAIN-CONTAINING PROTEIN"/>
    <property type="match status" value="1"/>
</dbReference>
<proteinExistence type="predicted"/>
<evidence type="ECO:0000256" key="1">
    <source>
        <dbReference type="SAM" id="MobiDB-lite"/>
    </source>
</evidence>